<dbReference type="SUPFAM" id="SSF75217">
    <property type="entry name" value="alpha/beta knot"/>
    <property type="match status" value="1"/>
</dbReference>
<dbReference type="CDD" id="cd18095">
    <property type="entry name" value="SpoU-like_rRNA-MTase"/>
    <property type="match status" value="1"/>
</dbReference>
<evidence type="ECO:0000256" key="2">
    <source>
        <dbReference type="ARBA" id="ARBA00022679"/>
    </source>
</evidence>
<evidence type="ECO:0000259" key="3">
    <source>
        <dbReference type="Pfam" id="PF00588"/>
    </source>
</evidence>
<dbReference type="PANTHER" id="PTHR43191:SF12">
    <property type="entry name" value="RRNA METHYLASE"/>
    <property type="match status" value="1"/>
</dbReference>
<dbReference type="GO" id="GO:0003723">
    <property type="term" value="F:RNA binding"/>
    <property type="evidence" value="ECO:0007669"/>
    <property type="project" value="InterPro"/>
</dbReference>
<dbReference type="PANTHER" id="PTHR43191">
    <property type="entry name" value="RRNA METHYLTRANSFERASE 3"/>
    <property type="match status" value="1"/>
</dbReference>
<dbReference type="InterPro" id="IPR051259">
    <property type="entry name" value="rRNA_Methyltransferase"/>
</dbReference>
<dbReference type="Gene3D" id="3.40.1280.10">
    <property type="match status" value="1"/>
</dbReference>
<reference evidence="4 5" key="1">
    <citation type="submission" date="2020-02" db="EMBL/GenBank/DDBJ databases">
        <title>Genome sequence of strain CCNWXJ40-4.</title>
        <authorList>
            <person name="Gao J."/>
            <person name="Sun J."/>
        </authorList>
    </citation>
    <scope>NUCLEOTIDE SEQUENCE [LARGE SCALE GENOMIC DNA]</scope>
    <source>
        <strain evidence="4 5">CCNWXJ 40-4</strain>
    </source>
</reference>
<evidence type="ECO:0000313" key="4">
    <source>
        <dbReference type="EMBL" id="NGO54194.1"/>
    </source>
</evidence>
<comment type="caution">
    <text evidence="4">The sequence shown here is derived from an EMBL/GenBank/DDBJ whole genome shotgun (WGS) entry which is preliminary data.</text>
</comment>
<name>A0A6G4WHW0_9HYPH</name>
<evidence type="ECO:0000256" key="1">
    <source>
        <dbReference type="ARBA" id="ARBA00022603"/>
    </source>
</evidence>
<dbReference type="InterPro" id="IPR029064">
    <property type="entry name" value="Ribosomal_eL30-like_sf"/>
</dbReference>
<organism evidence="4 5">
    <name type="scientific">Allomesorhizobium camelthorni</name>
    <dbReference type="NCBI Taxonomy" id="475069"/>
    <lineage>
        <taxon>Bacteria</taxon>
        <taxon>Pseudomonadati</taxon>
        <taxon>Pseudomonadota</taxon>
        <taxon>Alphaproteobacteria</taxon>
        <taxon>Hyphomicrobiales</taxon>
        <taxon>Phyllobacteriaceae</taxon>
        <taxon>Allomesorhizobium</taxon>
    </lineage>
</organism>
<accession>A0A6G4WHW0</accession>
<dbReference type="AlphaFoldDB" id="A0A6G4WHW0"/>
<protein>
    <submittedName>
        <fullName evidence="4">RNA methyltransferase</fullName>
    </submittedName>
</protein>
<feature type="domain" description="tRNA/rRNA methyltransferase SpoU type" evidence="3">
    <location>
        <begin position="121"/>
        <end position="260"/>
    </location>
</feature>
<dbReference type="GO" id="GO:0006396">
    <property type="term" value="P:RNA processing"/>
    <property type="evidence" value="ECO:0007669"/>
    <property type="project" value="InterPro"/>
</dbReference>
<dbReference type="InterPro" id="IPR001537">
    <property type="entry name" value="SpoU_MeTrfase"/>
</dbReference>
<dbReference type="InterPro" id="IPR029026">
    <property type="entry name" value="tRNA_m1G_MTases_N"/>
</dbReference>
<dbReference type="GO" id="GO:0008173">
    <property type="term" value="F:RNA methyltransferase activity"/>
    <property type="evidence" value="ECO:0007669"/>
    <property type="project" value="InterPro"/>
</dbReference>
<sequence length="270" mass="28563">MNPVHIADPQDPRVAPYLDIRERDLAGRQGRFVAEGKVVLNVLFSARRFAAESVLVLESRLPGLAATLALAPANMPVYVASGPVMDAIAGFHIHRGVLAIGRKRAPQAPEELLDELPERALVVVLVGIANHDNVGAIFRNAAAFGAAAVILDASSCDPLYRKAIRVSVGAVLKIPFAVADDADGLADAMARRGFELYGLSPRGKADLRDVERRGRAALWFGAEGEGLPEKLLARLNTVRIAMAGGFDSLNVAAASAIALHQLAELEKSAG</sequence>
<proteinExistence type="predicted"/>
<dbReference type="EMBL" id="JAAKZF010000046">
    <property type="protein sequence ID" value="NGO54194.1"/>
    <property type="molecule type" value="Genomic_DNA"/>
</dbReference>
<evidence type="ECO:0000313" key="5">
    <source>
        <dbReference type="Proteomes" id="UP001642900"/>
    </source>
</evidence>
<dbReference type="Proteomes" id="UP001642900">
    <property type="component" value="Unassembled WGS sequence"/>
</dbReference>
<keyword evidence="1 4" id="KW-0489">Methyltransferase</keyword>
<keyword evidence="2" id="KW-0808">Transferase</keyword>
<dbReference type="GO" id="GO:0032259">
    <property type="term" value="P:methylation"/>
    <property type="evidence" value="ECO:0007669"/>
    <property type="project" value="UniProtKB-KW"/>
</dbReference>
<dbReference type="SUPFAM" id="SSF55315">
    <property type="entry name" value="L30e-like"/>
    <property type="match status" value="1"/>
</dbReference>
<keyword evidence="5" id="KW-1185">Reference proteome</keyword>
<gene>
    <name evidence="4" type="ORF">G6N73_24140</name>
</gene>
<dbReference type="RefSeq" id="WP_165032290.1">
    <property type="nucleotide sequence ID" value="NZ_JAAKZF010000046.1"/>
</dbReference>
<dbReference type="Pfam" id="PF00588">
    <property type="entry name" value="SpoU_methylase"/>
    <property type="match status" value="1"/>
</dbReference>
<dbReference type="InterPro" id="IPR029028">
    <property type="entry name" value="Alpha/beta_knot_MTases"/>
</dbReference>